<dbReference type="InterPro" id="IPR023213">
    <property type="entry name" value="CAT-like_dom_sf"/>
</dbReference>
<feature type="compositionally biased region" description="Basic residues" evidence="1">
    <location>
        <begin position="24"/>
        <end position="55"/>
    </location>
</feature>
<evidence type="ECO:0000313" key="3">
    <source>
        <dbReference type="EMBL" id="MFF5920939.1"/>
    </source>
</evidence>
<dbReference type="InterPro" id="IPR001242">
    <property type="entry name" value="Condensation_dom"/>
</dbReference>
<dbReference type="EMBL" id="JBIBDZ010000006">
    <property type="protein sequence ID" value="MFF5920939.1"/>
    <property type="molecule type" value="Genomic_DNA"/>
</dbReference>
<evidence type="ECO:0000256" key="1">
    <source>
        <dbReference type="SAM" id="MobiDB-lite"/>
    </source>
</evidence>
<proteinExistence type="predicted"/>
<dbReference type="InterPro" id="IPR046238">
    <property type="entry name" value="DUF6271"/>
</dbReference>
<dbReference type="SUPFAM" id="SSF52777">
    <property type="entry name" value="CoA-dependent acyltransferases"/>
    <property type="match status" value="2"/>
</dbReference>
<feature type="domain" description="Condensation" evidence="2">
    <location>
        <begin position="555"/>
        <end position="878"/>
    </location>
</feature>
<evidence type="ECO:0000259" key="2">
    <source>
        <dbReference type="Pfam" id="PF00668"/>
    </source>
</evidence>
<reference evidence="3 4" key="1">
    <citation type="submission" date="2024-10" db="EMBL/GenBank/DDBJ databases">
        <title>The Natural Products Discovery Center: Release of the First 8490 Sequenced Strains for Exploring Actinobacteria Biosynthetic Diversity.</title>
        <authorList>
            <person name="Kalkreuter E."/>
            <person name="Kautsar S.A."/>
            <person name="Yang D."/>
            <person name="Bader C.D."/>
            <person name="Teijaro C.N."/>
            <person name="Fluegel L."/>
            <person name="Davis C.M."/>
            <person name="Simpson J.R."/>
            <person name="Lauterbach L."/>
            <person name="Steele A.D."/>
            <person name="Gui C."/>
            <person name="Meng S."/>
            <person name="Li G."/>
            <person name="Viehrig K."/>
            <person name="Ye F."/>
            <person name="Su P."/>
            <person name="Kiefer A.F."/>
            <person name="Nichols A."/>
            <person name="Cepeda A.J."/>
            <person name="Yan W."/>
            <person name="Fan B."/>
            <person name="Jiang Y."/>
            <person name="Adhikari A."/>
            <person name="Zheng C.-J."/>
            <person name="Schuster L."/>
            <person name="Cowan T.M."/>
            <person name="Smanski M.J."/>
            <person name="Chevrette M.G."/>
            <person name="De Carvalho L.P.S."/>
            <person name="Shen B."/>
        </authorList>
    </citation>
    <scope>NUCLEOTIDE SEQUENCE [LARGE SCALE GENOMIC DNA]</scope>
    <source>
        <strain evidence="3 4">NPDC012605</strain>
    </source>
</reference>
<dbReference type="Proteomes" id="UP001602370">
    <property type="component" value="Unassembled WGS sequence"/>
</dbReference>
<keyword evidence="4" id="KW-1185">Reference proteome</keyword>
<protein>
    <submittedName>
        <fullName evidence="3">DUF6271 family protein</fullName>
    </submittedName>
</protein>
<dbReference type="PANTHER" id="PTHR45527:SF1">
    <property type="entry name" value="FATTY ACID SYNTHASE"/>
    <property type="match status" value="1"/>
</dbReference>
<dbReference type="Gene3D" id="3.30.559.10">
    <property type="entry name" value="Chloramphenicol acetyltransferase-like domain"/>
    <property type="match status" value="1"/>
</dbReference>
<comment type="caution">
    <text evidence="3">The sequence shown here is derived from an EMBL/GenBank/DDBJ whole genome shotgun (WGS) entry which is preliminary data.</text>
</comment>
<gene>
    <name evidence="3" type="ORF">ACFY8C_21735</name>
</gene>
<feature type="compositionally biased region" description="Basic residues" evidence="1">
    <location>
        <begin position="73"/>
        <end position="82"/>
    </location>
</feature>
<name>A0ABW6XTV2_9ACTN</name>
<feature type="region of interest" description="Disordered" evidence="1">
    <location>
        <begin position="1"/>
        <end position="87"/>
    </location>
</feature>
<organism evidence="3 4">
    <name type="scientific">Streptomyces flavochromogenes</name>
    <dbReference type="NCBI Taxonomy" id="68199"/>
    <lineage>
        <taxon>Bacteria</taxon>
        <taxon>Bacillati</taxon>
        <taxon>Actinomycetota</taxon>
        <taxon>Actinomycetes</taxon>
        <taxon>Kitasatosporales</taxon>
        <taxon>Streptomycetaceae</taxon>
        <taxon>Streptomyces</taxon>
    </lineage>
</organism>
<sequence>MEGRGGSIHVRRRRGCGRGFGSGHRFRFGFGRRRGRRHRRGRRCGHGHRRGRGGHPRGGSGRKPGREPGPGRRQGRRHRPRPGRGAGVRRVCLTLPTHRACAATIRAVAEEAAYGARAFGVEVLLLVLDSSDAEIVAEHRAVIASLPVVPGVVVHHLDEDEQRDFLREVIARSGVPAPDRVLRLMLPDRVSYGACTNRAFLLAEALGCTSVHRRDSDSRYQYLDGEPVFPLHHELTALGLRAADVAGLVSRSRLDPACADRPVSLVGGSFVGEMSVDVEEIRRIDPGIYEDVVGLSVPSDYPEIWRRNLIAESFRGAGTAAYTADRTTLMSVSPTRVDMCNIAFDREVYGRVPLPPATDTIGSDYFLIHLVQDARLPGVLHNRHIVNFHTGERRSDAGFLAYQLRFAKYLLSTPHFASVYSAMKEAGDALLDAEGHVRASVVSGFVRNSTRVDRSANAERLAVLDRSYRALGGRYTDAADALAPLREQLLDEARQDMEEFALLTDAWESLTRASRTVPPRNARTLTVAYAGGEERRGPVSMGQANMIRCMLRDEPDHINIHDVWPVPEGTRTESAIEALRALAVRHEALRTTFPHAAGSAPREQVVAAEGTFTVTVLDHDDLPDDPTGYAESLARRARAERFALDRDFPLRISLVARSGAPVFVAVAASHAVTDVSALAVLKEEWLSLLAGETLPPPASLTPLGLAAEEATPAGLRRSEASLRYWERIIRTGPQAMFAEPGAEGTDVRTPQLTLRSRRAARALALVAERTGGMPSTVLLTAWCALVAHRTDQPACVAAVPTSNRYHPRLARSVNTLSQDALLALDVRVPTFDALLKKAWGAALNAYRHSRFDAVALWEMIGRTTHERGSRFARDVVFNDVSTLPATVTTVTSAAEEAAAAATPETANGPDLELSWGPDQVLPTRVLTFVHAIRPVLHLSTWSDPALFKRDEAEAFLTGLVRLLEAAATDDVPLASLTEVTGVRPVERGPRWCRVDGSWTSPPLVAQALSEALEGLSVHVTADAATPDGTTPDATTPDGPTPKDAILTAYIAAGDTPLTPAGAHTALMDALPGRPGVLAPRRYVIVQNPPTEADRTSAWLRQQILREGTGRDRDVT</sequence>
<dbReference type="Gene3D" id="3.30.559.30">
    <property type="entry name" value="Nonribosomal peptide synthetase, condensation domain"/>
    <property type="match status" value="1"/>
</dbReference>
<dbReference type="RefSeq" id="WP_388308494.1">
    <property type="nucleotide sequence ID" value="NZ_JBIBDZ010000006.1"/>
</dbReference>
<dbReference type="PANTHER" id="PTHR45527">
    <property type="entry name" value="NONRIBOSOMAL PEPTIDE SYNTHETASE"/>
    <property type="match status" value="1"/>
</dbReference>
<evidence type="ECO:0000313" key="4">
    <source>
        <dbReference type="Proteomes" id="UP001602370"/>
    </source>
</evidence>
<dbReference type="Pfam" id="PF19787">
    <property type="entry name" value="DUF6271"/>
    <property type="match status" value="1"/>
</dbReference>
<dbReference type="Pfam" id="PF00668">
    <property type="entry name" value="Condensation"/>
    <property type="match status" value="1"/>
</dbReference>
<accession>A0ABW6XTV2</accession>